<evidence type="ECO:0000256" key="2">
    <source>
        <dbReference type="ARBA" id="ARBA00012438"/>
    </source>
</evidence>
<gene>
    <name evidence="8" type="ordered locus">Deba_0066</name>
</gene>
<dbReference type="InterPro" id="IPR003661">
    <property type="entry name" value="HisK_dim/P_dom"/>
</dbReference>
<dbReference type="InterPro" id="IPR036890">
    <property type="entry name" value="HATPase_C_sf"/>
</dbReference>
<dbReference type="Pfam" id="PF02518">
    <property type="entry name" value="HATPase_c"/>
    <property type="match status" value="1"/>
</dbReference>
<evidence type="ECO:0000256" key="4">
    <source>
        <dbReference type="ARBA" id="ARBA00022679"/>
    </source>
</evidence>
<evidence type="ECO:0000313" key="9">
    <source>
        <dbReference type="Proteomes" id="UP000009047"/>
    </source>
</evidence>
<dbReference type="Gene3D" id="3.30.565.10">
    <property type="entry name" value="Histidine kinase-like ATPase, C-terminal domain"/>
    <property type="match status" value="1"/>
</dbReference>
<dbReference type="InterPro" id="IPR003018">
    <property type="entry name" value="GAF"/>
</dbReference>
<organism evidence="8 9">
    <name type="scientific">Desulfarculus baarsii (strain ATCC 33931 / DSM 2075 / LMG 7858 / VKM B-1802 / 2st14)</name>
    <dbReference type="NCBI Taxonomy" id="644282"/>
    <lineage>
        <taxon>Bacteria</taxon>
        <taxon>Pseudomonadati</taxon>
        <taxon>Thermodesulfobacteriota</taxon>
        <taxon>Desulfarculia</taxon>
        <taxon>Desulfarculales</taxon>
        <taxon>Desulfarculaceae</taxon>
        <taxon>Desulfarculus</taxon>
    </lineage>
</organism>
<dbReference type="Pfam" id="PF13185">
    <property type="entry name" value="GAF_2"/>
    <property type="match status" value="1"/>
</dbReference>
<dbReference type="SMART" id="SM00065">
    <property type="entry name" value="GAF"/>
    <property type="match status" value="1"/>
</dbReference>
<dbReference type="InterPro" id="IPR036097">
    <property type="entry name" value="HisK_dim/P_sf"/>
</dbReference>
<dbReference type="InterPro" id="IPR003594">
    <property type="entry name" value="HATPase_dom"/>
</dbReference>
<feature type="region of interest" description="Disordered" evidence="6">
    <location>
        <begin position="412"/>
        <end position="447"/>
    </location>
</feature>
<dbReference type="GO" id="GO:0007234">
    <property type="term" value="P:osmosensory signaling via phosphorelay pathway"/>
    <property type="evidence" value="ECO:0007669"/>
    <property type="project" value="TreeGrafter"/>
</dbReference>
<evidence type="ECO:0000256" key="5">
    <source>
        <dbReference type="ARBA" id="ARBA00022777"/>
    </source>
</evidence>
<evidence type="ECO:0000313" key="8">
    <source>
        <dbReference type="EMBL" id="ADK83445.1"/>
    </source>
</evidence>
<dbReference type="PRINTS" id="PR00344">
    <property type="entry name" value="BCTRLSENSOR"/>
</dbReference>
<dbReference type="AlphaFoldDB" id="E1QDC6"/>
<dbReference type="KEGG" id="dbr:Deba_0066"/>
<dbReference type="Gene3D" id="1.10.287.130">
    <property type="match status" value="1"/>
</dbReference>
<dbReference type="GO" id="GO:0030295">
    <property type="term" value="F:protein kinase activator activity"/>
    <property type="evidence" value="ECO:0007669"/>
    <property type="project" value="TreeGrafter"/>
</dbReference>
<dbReference type="PROSITE" id="PS50109">
    <property type="entry name" value="HIS_KIN"/>
    <property type="match status" value="1"/>
</dbReference>
<comment type="catalytic activity">
    <reaction evidence="1">
        <text>ATP + protein L-histidine = ADP + protein N-phospho-L-histidine.</text>
        <dbReference type="EC" id="2.7.13.3"/>
    </reaction>
</comment>
<protein>
    <recommendedName>
        <fullName evidence="2">histidine kinase</fullName>
        <ecNumber evidence="2">2.7.13.3</ecNumber>
    </recommendedName>
</protein>
<dbReference type="EMBL" id="CP002085">
    <property type="protein sequence ID" value="ADK83445.1"/>
    <property type="molecule type" value="Genomic_DNA"/>
</dbReference>
<dbReference type="STRING" id="644282.Deba_0066"/>
<dbReference type="OrthoDB" id="5524356at2"/>
<dbReference type="InterPro" id="IPR005467">
    <property type="entry name" value="His_kinase_dom"/>
</dbReference>
<dbReference type="SUPFAM" id="SSF47384">
    <property type="entry name" value="Homodimeric domain of signal transducing histidine kinase"/>
    <property type="match status" value="1"/>
</dbReference>
<keyword evidence="3" id="KW-0597">Phosphoprotein</keyword>
<dbReference type="PANTHER" id="PTHR42878:SF15">
    <property type="entry name" value="BACTERIOPHYTOCHROME"/>
    <property type="match status" value="1"/>
</dbReference>
<evidence type="ECO:0000256" key="3">
    <source>
        <dbReference type="ARBA" id="ARBA00022553"/>
    </source>
</evidence>
<keyword evidence="4" id="KW-0808">Transferase</keyword>
<dbReference type="PANTHER" id="PTHR42878">
    <property type="entry name" value="TWO-COMPONENT HISTIDINE KINASE"/>
    <property type="match status" value="1"/>
</dbReference>
<dbReference type="FunFam" id="3.30.565.10:FF:000006">
    <property type="entry name" value="Sensor histidine kinase WalK"/>
    <property type="match status" value="1"/>
</dbReference>
<feature type="domain" description="Histidine kinase" evidence="7">
    <location>
        <begin position="195"/>
        <end position="409"/>
    </location>
</feature>
<dbReference type="CDD" id="cd00075">
    <property type="entry name" value="HATPase"/>
    <property type="match status" value="1"/>
</dbReference>
<dbReference type="RefSeq" id="WP_013256901.1">
    <property type="nucleotide sequence ID" value="NC_014365.1"/>
</dbReference>
<dbReference type="SUPFAM" id="SSF55781">
    <property type="entry name" value="GAF domain-like"/>
    <property type="match status" value="1"/>
</dbReference>
<evidence type="ECO:0000259" key="7">
    <source>
        <dbReference type="PROSITE" id="PS50109"/>
    </source>
</evidence>
<evidence type="ECO:0000256" key="1">
    <source>
        <dbReference type="ARBA" id="ARBA00000085"/>
    </source>
</evidence>
<dbReference type="InterPro" id="IPR050351">
    <property type="entry name" value="BphY/WalK/GraS-like"/>
</dbReference>
<dbReference type="HOGENOM" id="CLU_612127_0_0_7"/>
<keyword evidence="5 8" id="KW-0418">Kinase</keyword>
<dbReference type="SMART" id="SM00387">
    <property type="entry name" value="HATPase_c"/>
    <property type="match status" value="1"/>
</dbReference>
<dbReference type="InterPro" id="IPR004358">
    <property type="entry name" value="Sig_transdc_His_kin-like_C"/>
</dbReference>
<dbReference type="GO" id="GO:0000155">
    <property type="term" value="F:phosphorelay sensor kinase activity"/>
    <property type="evidence" value="ECO:0007669"/>
    <property type="project" value="InterPro"/>
</dbReference>
<dbReference type="Gene3D" id="3.30.450.40">
    <property type="match status" value="1"/>
</dbReference>
<keyword evidence="9" id="KW-1185">Reference proteome</keyword>
<dbReference type="eggNOG" id="COG2203">
    <property type="taxonomic scope" value="Bacteria"/>
</dbReference>
<dbReference type="InterPro" id="IPR029016">
    <property type="entry name" value="GAF-like_dom_sf"/>
</dbReference>
<name>E1QDC6_DESB2</name>
<sequence>MLFNQKFVSVPCGQREMHRRNQDLSFVLELSNALAAMNGPDEVLETGLRKVRDQFGLETGRVYLVDHAREILVLHASQGLDVGGLEQMGLDEGFSGRAYSGRVFLAQRVDDLDDAKRVGMLRAKGLESVVCLPLIVRDAVIGVMNLGAKRVMELTMPLIDLMMVAGNLIAVAAQNTLAATALERQKESIRFFAYTASHDLKGPAVGIHGLTRLLMRTAGEKLDPRGQAICRQIENAAGRMELLVSEINAYIAASEAPLDLQSVPVAEVLDEVRLDFETRLRGLGVGFATPIDPPVVWADRLGLMRVFENLVDNALKYGGPNLSRIEVAHHETESHHVFSVSDNGVGLTPAQAEKIFDAFSRSETSRGSQGSGLGLGIVKAVASRHGGEAWVECAPGKGCTFYFSVLKRAKADSPGDDTGPKADESASGGHAGPPPGGRVEAQSATFH</sequence>
<dbReference type="Proteomes" id="UP000009047">
    <property type="component" value="Chromosome"/>
</dbReference>
<accession>E1QDC6</accession>
<feature type="compositionally biased region" description="Basic and acidic residues" evidence="6">
    <location>
        <begin position="412"/>
        <end position="424"/>
    </location>
</feature>
<reference evidence="8 9" key="1">
    <citation type="journal article" date="2010" name="Stand. Genomic Sci.">
        <title>Complete genome sequence of Desulfarculus baarsii type strain (2st14).</title>
        <authorList>
            <person name="Sun H."/>
            <person name="Spring S."/>
            <person name="Lapidus A."/>
            <person name="Davenport K."/>
            <person name="Del Rio T.G."/>
            <person name="Tice H."/>
            <person name="Nolan M."/>
            <person name="Copeland A."/>
            <person name="Cheng J.F."/>
            <person name="Lucas S."/>
            <person name="Tapia R."/>
            <person name="Goodwin L."/>
            <person name="Pitluck S."/>
            <person name="Ivanova N."/>
            <person name="Pagani I."/>
            <person name="Mavromatis K."/>
            <person name="Ovchinnikova G."/>
            <person name="Pati A."/>
            <person name="Chen A."/>
            <person name="Palaniappan K."/>
            <person name="Hauser L."/>
            <person name="Chang Y.J."/>
            <person name="Jeffries C.D."/>
            <person name="Detter J.C."/>
            <person name="Han C."/>
            <person name="Rohde M."/>
            <person name="Brambilla E."/>
            <person name="Goker M."/>
            <person name="Woyke T."/>
            <person name="Bristow J."/>
            <person name="Eisen J.A."/>
            <person name="Markowitz V."/>
            <person name="Hugenholtz P."/>
            <person name="Kyrpides N.C."/>
            <person name="Klenk H.P."/>
            <person name="Land M."/>
        </authorList>
    </citation>
    <scope>NUCLEOTIDE SEQUENCE [LARGE SCALE GENOMIC DNA]</scope>
    <source>
        <strain evidence="9">ATCC 33931 / DSM 2075 / LMG 7858 / VKM B-1802 / 2st14</strain>
    </source>
</reference>
<dbReference type="GO" id="GO:0000156">
    <property type="term" value="F:phosphorelay response regulator activity"/>
    <property type="evidence" value="ECO:0007669"/>
    <property type="project" value="TreeGrafter"/>
</dbReference>
<evidence type="ECO:0000256" key="6">
    <source>
        <dbReference type="SAM" id="MobiDB-lite"/>
    </source>
</evidence>
<dbReference type="EC" id="2.7.13.3" evidence="2"/>
<dbReference type="eggNOG" id="COG4251">
    <property type="taxonomic scope" value="Bacteria"/>
</dbReference>
<proteinExistence type="predicted"/>
<dbReference type="SUPFAM" id="SSF55874">
    <property type="entry name" value="ATPase domain of HSP90 chaperone/DNA topoisomerase II/histidine kinase"/>
    <property type="match status" value="1"/>
</dbReference>
<dbReference type="CDD" id="cd00082">
    <property type="entry name" value="HisKA"/>
    <property type="match status" value="1"/>
</dbReference>